<keyword evidence="1" id="KW-0732">Signal</keyword>
<dbReference type="Pfam" id="PF12974">
    <property type="entry name" value="Phosphonate-bd"/>
    <property type="match status" value="1"/>
</dbReference>
<evidence type="ECO:0000313" key="2">
    <source>
        <dbReference type="EMBL" id="SDE77677.1"/>
    </source>
</evidence>
<protein>
    <submittedName>
        <fullName evidence="2">Phosphonate transport system substrate-binding protein</fullName>
    </submittedName>
</protein>
<reference evidence="2 3" key="1">
    <citation type="submission" date="2016-10" db="EMBL/GenBank/DDBJ databases">
        <authorList>
            <person name="de Groot N.N."/>
        </authorList>
    </citation>
    <scope>NUCLEOTIDE SEQUENCE [LARGE SCALE GENOMIC DNA]</scope>
    <source>
        <strain evidence="2 3">ATCC 700224</strain>
    </source>
</reference>
<dbReference type="Proteomes" id="UP000199412">
    <property type="component" value="Unassembled WGS sequence"/>
</dbReference>
<sequence>MSLRSFLTGAVVALGVAASAATAAAETVRMAVTDVAGLEQLRREWSAFTEKMKEYTGYTIEFAPVTSRTAAVELLRSENVDLVLTGPAEYVVINKLTEAKPLLGFSRPDYFSGIIVMADSGITAVSQLEGKKVAMGDIGSTSSHLGPSAVLADYGIDPTQDIEVIHTADKIGYESLKRGDVAAWGTNYMSDFVPLRAAETALSPGAFRVIARGPDLPNDIMMVGAHVSDEIAETIRAAVVEHSDDLIHAIVAEGGEENQKYDGMQFIAEVKDSDYDYIRKAYATIGHPEFGEFVGD</sequence>
<dbReference type="EMBL" id="FNAP01000012">
    <property type="protein sequence ID" value="SDE77677.1"/>
    <property type="molecule type" value="Genomic_DNA"/>
</dbReference>
<gene>
    <name evidence="2" type="ORF">SAMN05421720_11210</name>
</gene>
<dbReference type="PANTHER" id="PTHR30024">
    <property type="entry name" value="ALIPHATIC SULFONATES-BINDING PROTEIN-RELATED"/>
    <property type="match status" value="1"/>
</dbReference>
<accession>A0A1G7FP59</accession>
<dbReference type="RefSeq" id="WP_092787416.1">
    <property type="nucleotide sequence ID" value="NZ_FNAP01000012.1"/>
</dbReference>
<dbReference type="STRING" id="69960.SAMN05421720_11210"/>
<organism evidence="2 3">
    <name type="scientific">Rhodospira trueperi</name>
    <dbReference type="NCBI Taxonomy" id="69960"/>
    <lineage>
        <taxon>Bacteria</taxon>
        <taxon>Pseudomonadati</taxon>
        <taxon>Pseudomonadota</taxon>
        <taxon>Alphaproteobacteria</taxon>
        <taxon>Rhodospirillales</taxon>
        <taxon>Rhodospirillaceae</taxon>
        <taxon>Rhodospira</taxon>
    </lineage>
</organism>
<evidence type="ECO:0000313" key="3">
    <source>
        <dbReference type="Proteomes" id="UP000199412"/>
    </source>
</evidence>
<dbReference type="OrthoDB" id="7374754at2"/>
<feature type="signal peptide" evidence="1">
    <location>
        <begin position="1"/>
        <end position="23"/>
    </location>
</feature>
<evidence type="ECO:0000256" key="1">
    <source>
        <dbReference type="SAM" id="SignalP"/>
    </source>
</evidence>
<dbReference type="AlphaFoldDB" id="A0A1G7FP59"/>
<dbReference type="SUPFAM" id="SSF53850">
    <property type="entry name" value="Periplasmic binding protein-like II"/>
    <property type="match status" value="1"/>
</dbReference>
<proteinExistence type="predicted"/>
<feature type="chain" id="PRO_5011437864" evidence="1">
    <location>
        <begin position="24"/>
        <end position="296"/>
    </location>
</feature>
<name>A0A1G7FP59_9PROT</name>
<keyword evidence="3" id="KW-1185">Reference proteome</keyword>
<dbReference type="Gene3D" id="3.40.190.10">
    <property type="entry name" value="Periplasmic binding protein-like II"/>
    <property type="match status" value="2"/>
</dbReference>
<dbReference type="PANTHER" id="PTHR30024:SF17">
    <property type="entry name" value="SOLUTE-BINDING PROTEIN FAMILY 3_N-TERMINAL DOMAIN-CONTAINING PROTEIN"/>
    <property type="match status" value="1"/>
</dbReference>